<feature type="compositionally biased region" description="Basic and acidic residues" evidence="1">
    <location>
        <begin position="92"/>
        <end position="103"/>
    </location>
</feature>
<feature type="region of interest" description="Disordered" evidence="1">
    <location>
        <begin position="65"/>
        <end position="103"/>
    </location>
</feature>
<accession>A0A674JEX7</accession>
<evidence type="ECO:0000313" key="2">
    <source>
        <dbReference type="Ensembl" id="ENSTMTP00000019198.1"/>
    </source>
</evidence>
<name>A0A674JEX7_9SAUR</name>
<dbReference type="InParanoid" id="A0A674JEX7"/>
<feature type="region of interest" description="Disordered" evidence="1">
    <location>
        <begin position="1"/>
        <end position="37"/>
    </location>
</feature>
<dbReference type="Ensembl" id="ENSTMTT00000019878.1">
    <property type="protein sequence ID" value="ENSTMTP00000019198.1"/>
    <property type="gene ID" value="ENSTMTG00000014091.1"/>
</dbReference>
<evidence type="ECO:0000256" key="1">
    <source>
        <dbReference type="SAM" id="MobiDB-lite"/>
    </source>
</evidence>
<dbReference type="AlphaFoldDB" id="A0A674JEX7"/>
<keyword evidence="3" id="KW-1185">Reference proteome</keyword>
<sequence length="117" mass="12678">LSPEITELPDYNKISFKDNPPIPLEEVLPDAPPTGPAAAQALPGLPFPGARSPIGQLHCCIPISSPPPLPAHHSELPIPQRGGRTARQGPQHQRDFHVERPVEESVVDPEWVAPYVV</sequence>
<organism evidence="2 3">
    <name type="scientific">Terrapene triunguis</name>
    <name type="common">Three-toed box turtle</name>
    <dbReference type="NCBI Taxonomy" id="2587831"/>
    <lineage>
        <taxon>Eukaryota</taxon>
        <taxon>Metazoa</taxon>
        <taxon>Chordata</taxon>
        <taxon>Craniata</taxon>
        <taxon>Vertebrata</taxon>
        <taxon>Euteleostomi</taxon>
        <taxon>Archelosauria</taxon>
        <taxon>Testudinata</taxon>
        <taxon>Testudines</taxon>
        <taxon>Cryptodira</taxon>
        <taxon>Durocryptodira</taxon>
        <taxon>Testudinoidea</taxon>
        <taxon>Emydidae</taxon>
        <taxon>Terrapene</taxon>
    </lineage>
</organism>
<dbReference type="Proteomes" id="UP000472274">
    <property type="component" value="Unplaced"/>
</dbReference>
<reference evidence="2" key="1">
    <citation type="submission" date="2025-08" db="UniProtKB">
        <authorList>
            <consortium name="Ensembl"/>
        </authorList>
    </citation>
    <scope>IDENTIFICATION</scope>
</reference>
<protein>
    <submittedName>
        <fullName evidence="2">Uncharacterized protein</fullName>
    </submittedName>
</protein>
<proteinExistence type="predicted"/>
<evidence type="ECO:0000313" key="3">
    <source>
        <dbReference type="Proteomes" id="UP000472274"/>
    </source>
</evidence>
<reference evidence="2" key="2">
    <citation type="submission" date="2025-09" db="UniProtKB">
        <authorList>
            <consortium name="Ensembl"/>
        </authorList>
    </citation>
    <scope>IDENTIFICATION</scope>
</reference>